<dbReference type="GO" id="GO:0009263">
    <property type="term" value="P:deoxyribonucleotide biosynthetic process"/>
    <property type="evidence" value="ECO:0007669"/>
    <property type="project" value="UniProtKB-KW"/>
</dbReference>
<dbReference type="NCBIfam" id="TIGR01445">
    <property type="entry name" value="intein_Nterm"/>
    <property type="match status" value="1"/>
</dbReference>
<protein>
    <recommendedName>
        <fullName evidence="3">ribonucleoside-diphosphate reductase</fullName>
        <ecNumber evidence="3">1.17.4.1</ecNumber>
    </recommendedName>
</protein>
<feature type="transmembrane region" description="Helical" evidence="10">
    <location>
        <begin position="548"/>
        <end position="569"/>
    </location>
</feature>
<dbReference type="CDD" id="cd01049">
    <property type="entry name" value="RNRR2"/>
    <property type="match status" value="1"/>
</dbReference>
<dbReference type="PANTHER" id="PTHR23409">
    <property type="entry name" value="RIBONUCLEOSIDE-DIPHOSPHATE REDUCTASE SMALL CHAIN"/>
    <property type="match status" value="1"/>
</dbReference>
<dbReference type="InterPro" id="IPR009078">
    <property type="entry name" value="Ferritin-like_SF"/>
</dbReference>
<dbReference type="EMBL" id="MK071999">
    <property type="protein sequence ID" value="AYV76867.1"/>
    <property type="molecule type" value="Genomic_DNA"/>
</dbReference>
<evidence type="ECO:0000313" key="12">
    <source>
        <dbReference type="EMBL" id="AYV76867.1"/>
    </source>
</evidence>
<dbReference type="PRINTS" id="PR00379">
    <property type="entry name" value="INTEIN"/>
</dbReference>
<comment type="cofactor">
    <cofactor evidence="1">
        <name>Fe cation</name>
        <dbReference type="ChEBI" id="CHEBI:24875"/>
    </cofactor>
</comment>
<evidence type="ECO:0000256" key="1">
    <source>
        <dbReference type="ARBA" id="ARBA00001962"/>
    </source>
</evidence>
<evidence type="ECO:0000259" key="11">
    <source>
        <dbReference type="PROSITE" id="PS50819"/>
    </source>
</evidence>
<evidence type="ECO:0000256" key="9">
    <source>
        <dbReference type="ARBA" id="ARBA00025523"/>
    </source>
</evidence>
<comment type="similarity">
    <text evidence="2">Belongs to the ribonucleoside diphosphate reductase small chain family.</text>
</comment>
<dbReference type="SUPFAM" id="SSF51294">
    <property type="entry name" value="Hedgehog/intein (Hint) domain"/>
    <property type="match status" value="1"/>
</dbReference>
<feature type="domain" description="DOD-type homing endonuclease" evidence="11">
    <location>
        <begin position="275"/>
        <end position="388"/>
    </location>
</feature>
<keyword evidence="8" id="KW-0215">Deoxyribonucleotide synthesis</keyword>
<dbReference type="GO" id="GO:0016539">
    <property type="term" value="P:intein-mediated protein splicing"/>
    <property type="evidence" value="ECO:0007669"/>
    <property type="project" value="InterPro"/>
</dbReference>
<dbReference type="PROSITE" id="PS50819">
    <property type="entry name" value="INTEIN_ENDONUCLEASE"/>
    <property type="match status" value="1"/>
</dbReference>
<evidence type="ECO:0000256" key="8">
    <source>
        <dbReference type="ARBA" id="ARBA00023116"/>
    </source>
</evidence>
<comment type="function">
    <text evidence="9">Ribonucleoside-diphosphate reductase holoenzyme provides the precursors necessary for viral DNA synthesis. Allows virus growth in non-dividing cells. Catalyzes the biosynthesis of deoxyribonucleotides from the corresponding ribonucleotides.</text>
</comment>
<reference evidence="12" key="1">
    <citation type="submission" date="2018-10" db="EMBL/GenBank/DDBJ databases">
        <title>Hidden diversity of soil giant viruses.</title>
        <authorList>
            <person name="Schulz F."/>
            <person name="Alteio L."/>
            <person name="Goudeau D."/>
            <person name="Ryan E.M."/>
            <person name="Malmstrom R.R."/>
            <person name="Blanchard J."/>
            <person name="Woyke T."/>
        </authorList>
    </citation>
    <scope>NUCLEOTIDE SEQUENCE</scope>
    <source>
        <strain evidence="12">BAV1</strain>
    </source>
</reference>
<keyword evidence="5" id="KW-0651">Protein splicing</keyword>
<dbReference type="SMART" id="SM00306">
    <property type="entry name" value="HintN"/>
    <property type="match status" value="1"/>
</dbReference>
<evidence type="ECO:0000256" key="3">
    <source>
        <dbReference type="ARBA" id="ARBA00012274"/>
    </source>
</evidence>
<accession>A0A3G4ZPR2</accession>
<evidence type="ECO:0000256" key="10">
    <source>
        <dbReference type="SAM" id="Phobius"/>
    </source>
</evidence>
<dbReference type="InterPro" id="IPR006142">
    <property type="entry name" value="INTEIN"/>
</dbReference>
<dbReference type="InterPro" id="IPR033909">
    <property type="entry name" value="RNR_small"/>
</dbReference>
<evidence type="ECO:0000256" key="5">
    <source>
        <dbReference type="ARBA" id="ARBA00023000"/>
    </source>
</evidence>
<dbReference type="Gene3D" id="3.10.28.10">
    <property type="entry name" value="Homing endonucleases"/>
    <property type="match status" value="1"/>
</dbReference>
<dbReference type="SUPFAM" id="SSF47240">
    <property type="entry name" value="Ferritin-like"/>
    <property type="match status" value="2"/>
</dbReference>
<dbReference type="PROSITE" id="PS50817">
    <property type="entry name" value="INTEIN_N_TER"/>
    <property type="match status" value="1"/>
</dbReference>
<organism evidence="12">
    <name type="scientific">Barrevirus sp</name>
    <dbReference type="NCBI Taxonomy" id="2487763"/>
    <lineage>
        <taxon>Viruses</taxon>
        <taxon>Varidnaviria</taxon>
        <taxon>Bamfordvirae</taxon>
        <taxon>Nucleocytoviricota</taxon>
        <taxon>Megaviricetes</taxon>
        <taxon>Imitervirales</taxon>
        <taxon>Mimiviridae</taxon>
        <taxon>Klosneuvirinae</taxon>
    </lineage>
</organism>
<keyword evidence="10" id="KW-0812">Transmembrane</keyword>
<keyword evidence="10" id="KW-1133">Transmembrane helix</keyword>
<proteinExistence type="inferred from homology"/>
<dbReference type="Pfam" id="PF14528">
    <property type="entry name" value="LAGLIDADG_3"/>
    <property type="match status" value="1"/>
</dbReference>
<dbReference type="PANTHER" id="PTHR23409:SF18">
    <property type="entry name" value="RIBONUCLEOSIDE-DIPHOSPHATE REDUCTASE SUBUNIT M2"/>
    <property type="match status" value="1"/>
</dbReference>
<dbReference type="GO" id="GO:0004519">
    <property type="term" value="F:endonuclease activity"/>
    <property type="evidence" value="ECO:0007669"/>
    <property type="project" value="InterPro"/>
</dbReference>
<dbReference type="SUPFAM" id="SSF55608">
    <property type="entry name" value="Homing endonucleases"/>
    <property type="match status" value="1"/>
</dbReference>
<dbReference type="EC" id="1.17.4.1" evidence="3"/>
<dbReference type="InterPro" id="IPR004860">
    <property type="entry name" value="LAGLIDADG_dom"/>
</dbReference>
<dbReference type="GO" id="GO:0004748">
    <property type="term" value="F:ribonucleoside-diphosphate reductase activity, thioredoxin disulfide as acceptor"/>
    <property type="evidence" value="ECO:0007669"/>
    <property type="project" value="UniProtKB-EC"/>
</dbReference>
<dbReference type="Gene3D" id="2.170.16.10">
    <property type="entry name" value="Hedgehog/Intein (Hint) domain"/>
    <property type="match status" value="1"/>
</dbReference>
<keyword evidence="7" id="KW-0408">Iron</keyword>
<dbReference type="UniPathway" id="UPA00326"/>
<evidence type="ECO:0000256" key="2">
    <source>
        <dbReference type="ARBA" id="ARBA00009303"/>
    </source>
</evidence>
<dbReference type="Pfam" id="PF00268">
    <property type="entry name" value="Ribonuc_red_sm"/>
    <property type="match status" value="2"/>
</dbReference>
<dbReference type="InterPro" id="IPR036844">
    <property type="entry name" value="Hint_dom_sf"/>
</dbReference>
<dbReference type="CDD" id="cd00081">
    <property type="entry name" value="Hint"/>
    <property type="match status" value="1"/>
</dbReference>
<dbReference type="InterPro" id="IPR027434">
    <property type="entry name" value="Homing_endonucl"/>
</dbReference>
<dbReference type="Gene3D" id="1.10.620.20">
    <property type="entry name" value="Ribonucleotide Reductase, subunit A"/>
    <property type="match status" value="2"/>
</dbReference>
<keyword evidence="6" id="KW-0560">Oxidoreductase</keyword>
<keyword evidence="4" id="KW-0068">Autocatalytic cleavage</keyword>
<keyword evidence="10" id="KW-0472">Membrane</keyword>
<dbReference type="InterPro" id="IPR004042">
    <property type="entry name" value="Intein_endonuc_central"/>
</dbReference>
<sequence length="723" mass="83377">MNITGSNGMSDNGQLTDKSEIHTSEIILKDLIGQLGYDTVYSLLVDKLKPVHPLDLDEDILNEENWKFTTLPIKYQSVWKLYKEQMASFWKEEEIDLSSDYDDFMTLNQDEQYFIEMILAFFAAQDGIVNMNLSERFMKEIKVTEILYTYQWQAMMENVHCVSGNTRILTDKGYKKITDILFKFVKVWNGKAFSETFIMYTGKSPLYKVKLSNGMELECTPEHKWFIRTGNPLHPERSKRGIIFTKDLKIGNIIHCYDLPVIDNPDPDEFMNPYIHGLHSGDGTYCNGYPKIELYGEKKKLLPYFGITKYTESDEKIVIYITTKINKQKYVVPINYSKNTKLRWLEGICDSDGCINYNTKLTGTSIQISNTNYDFLKNIQLMLTTLGINTNIALNREEGKMLLPGNSNRPGGKKRTKLSDCKACYILYITISNVNKLHKMGFTPNRLKIKCNDKIVERAKLIKITKISLIDGIHATYCFNEPKEHAGIFNGILTGQSTIYSLMLENIIKDKTRRDFLFKAMQNIPSVKAMSDWALQWIQSSKSFAHRIIAFAIVEGIFFSGAFAAIYWIKGYKNKNRDMAKGKPFMDGLNKSNKFIQKDEAMHCRFACLVYSLLKKRLSEIEVKELISEGVKLAKDFMCNALKVNLIGMNSDMMCEYLEYIGDTLLVMLGYTKQYGKKNPFKFMENIGLSDKTNFFETRPHEYQDAHVMNTGNKSNITINEEF</sequence>
<dbReference type="InterPro" id="IPR006141">
    <property type="entry name" value="Intein_N"/>
</dbReference>
<name>A0A3G4ZPR2_9VIRU</name>
<dbReference type="InterPro" id="IPR003587">
    <property type="entry name" value="Hint_dom_N"/>
</dbReference>
<dbReference type="InterPro" id="IPR000358">
    <property type="entry name" value="RNR_small_fam"/>
</dbReference>
<evidence type="ECO:0000256" key="7">
    <source>
        <dbReference type="ARBA" id="ARBA00023004"/>
    </source>
</evidence>
<evidence type="ECO:0000256" key="4">
    <source>
        <dbReference type="ARBA" id="ARBA00022813"/>
    </source>
</evidence>
<evidence type="ECO:0000256" key="6">
    <source>
        <dbReference type="ARBA" id="ARBA00023002"/>
    </source>
</evidence>
<gene>
    <name evidence="12" type="ORF">Barrevirus2_20</name>
</gene>
<dbReference type="InterPro" id="IPR012348">
    <property type="entry name" value="RNR-like"/>
</dbReference>